<dbReference type="GO" id="GO:0140824">
    <property type="term" value="F:thioredoxin-dependent peroxiredoxin activity"/>
    <property type="evidence" value="ECO:0007669"/>
    <property type="project" value="UniProtKB-EC"/>
</dbReference>
<evidence type="ECO:0000259" key="1">
    <source>
        <dbReference type="PROSITE" id="PS51352"/>
    </source>
</evidence>
<dbReference type="SUPFAM" id="SSF52833">
    <property type="entry name" value="Thioredoxin-like"/>
    <property type="match status" value="1"/>
</dbReference>
<dbReference type="Proteomes" id="UP001597034">
    <property type="component" value="Unassembled WGS sequence"/>
</dbReference>
<dbReference type="InterPro" id="IPR036249">
    <property type="entry name" value="Thioredoxin-like_sf"/>
</dbReference>
<sequence>MTELAPDFELANVGPGPDPCSLRDLAADNEFVVLLFQRDFYCTNCREQIQDVKERYGEFRERDAIVASVLPEDRERAAEWQSSYDLPYPLLADPEAVASDAYDQPVRFGILGRFSDFLGRMPEVVVVDCRDGPPTVAWSYAGESTFDRPTIDDILAELDRLREAAPAEGSPRNG</sequence>
<keyword evidence="2" id="KW-0575">Peroxidase</keyword>
<name>A0ABD6DK65_9EURY</name>
<dbReference type="AlphaFoldDB" id="A0ABD6DK65"/>
<gene>
    <name evidence="2" type="ORF">ACFSBL_13645</name>
</gene>
<accession>A0ABD6DK65</accession>
<dbReference type="InterPro" id="IPR013766">
    <property type="entry name" value="Thioredoxin_domain"/>
</dbReference>
<dbReference type="EMBL" id="JBHUDO010000003">
    <property type="protein sequence ID" value="MFD1646729.1"/>
    <property type="molecule type" value="Genomic_DNA"/>
</dbReference>
<comment type="caution">
    <text evidence="2">The sequence shown here is derived from an EMBL/GenBank/DDBJ whole genome shotgun (WGS) entry which is preliminary data.</text>
</comment>
<dbReference type="Gene3D" id="3.40.30.10">
    <property type="entry name" value="Glutaredoxin"/>
    <property type="match status" value="1"/>
</dbReference>
<protein>
    <submittedName>
        <fullName evidence="2">Peroxiredoxin family protein</fullName>
        <ecNumber evidence="2">1.11.1.24</ecNumber>
    </submittedName>
</protein>
<dbReference type="Pfam" id="PF00578">
    <property type="entry name" value="AhpC-TSA"/>
    <property type="match status" value="1"/>
</dbReference>
<keyword evidence="3" id="KW-1185">Reference proteome</keyword>
<organism evidence="2 3">
    <name type="scientific">Haloarchaeobius litoreus</name>
    <dbReference type="NCBI Taxonomy" id="755306"/>
    <lineage>
        <taxon>Archaea</taxon>
        <taxon>Methanobacteriati</taxon>
        <taxon>Methanobacteriota</taxon>
        <taxon>Stenosarchaea group</taxon>
        <taxon>Halobacteria</taxon>
        <taxon>Halobacteriales</taxon>
        <taxon>Halorubellaceae</taxon>
        <taxon>Haloarchaeobius</taxon>
    </lineage>
</organism>
<reference evidence="2 3" key="1">
    <citation type="journal article" date="2019" name="Int. J. Syst. Evol. Microbiol.">
        <title>The Global Catalogue of Microorganisms (GCM) 10K type strain sequencing project: providing services to taxonomists for standard genome sequencing and annotation.</title>
        <authorList>
            <consortium name="The Broad Institute Genomics Platform"/>
            <consortium name="The Broad Institute Genome Sequencing Center for Infectious Disease"/>
            <person name="Wu L."/>
            <person name="Ma J."/>
        </authorList>
    </citation>
    <scope>NUCLEOTIDE SEQUENCE [LARGE SCALE GENOMIC DNA]</scope>
    <source>
        <strain evidence="2 3">CGMCC 1.10390</strain>
    </source>
</reference>
<dbReference type="EC" id="1.11.1.24" evidence="2"/>
<dbReference type="RefSeq" id="WP_256401190.1">
    <property type="nucleotide sequence ID" value="NZ_JANHJR010000003.1"/>
</dbReference>
<dbReference type="PROSITE" id="PS51352">
    <property type="entry name" value="THIOREDOXIN_2"/>
    <property type="match status" value="1"/>
</dbReference>
<evidence type="ECO:0000313" key="3">
    <source>
        <dbReference type="Proteomes" id="UP001597034"/>
    </source>
</evidence>
<keyword evidence="2" id="KW-0560">Oxidoreductase</keyword>
<evidence type="ECO:0000313" key="2">
    <source>
        <dbReference type="EMBL" id="MFD1646729.1"/>
    </source>
</evidence>
<feature type="domain" description="Thioredoxin" evidence="1">
    <location>
        <begin position="1"/>
        <end position="163"/>
    </location>
</feature>
<dbReference type="InterPro" id="IPR000866">
    <property type="entry name" value="AhpC/TSA"/>
</dbReference>
<proteinExistence type="predicted"/>